<comment type="subunit">
    <text evidence="5">Part of the 50S ribosomal subunit.</text>
</comment>
<dbReference type="PANTHER" id="PTHR12903">
    <property type="entry name" value="MITOCHONDRIAL RIBOSOMAL PROTEIN L24"/>
    <property type="match status" value="1"/>
</dbReference>
<dbReference type="EMBL" id="MGAY01000048">
    <property type="protein sequence ID" value="OGK56036.1"/>
    <property type="molecule type" value="Genomic_DNA"/>
</dbReference>
<protein>
    <recommendedName>
        <fullName evidence="4 5">Large ribosomal subunit protein uL24</fullName>
    </recommendedName>
</protein>
<dbReference type="InterPro" id="IPR005824">
    <property type="entry name" value="KOW"/>
</dbReference>
<feature type="domain" description="KOW" evidence="6">
    <location>
        <begin position="2"/>
        <end position="29"/>
    </location>
</feature>
<evidence type="ECO:0000259" key="6">
    <source>
        <dbReference type="SMART" id="SM00739"/>
    </source>
</evidence>
<keyword evidence="5" id="KW-0694">RNA-binding</keyword>
<dbReference type="InterPro" id="IPR014722">
    <property type="entry name" value="Rib_uL2_dom2"/>
</dbReference>
<dbReference type="Proteomes" id="UP000176376">
    <property type="component" value="Unassembled WGS sequence"/>
</dbReference>
<comment type="function">
    <text evidence="5">One of the proteins that surrounds the polypeptide exit tunnel on the outside of the subunit.</text>
</comment>
<dbReference type="Gene3D" id="2.30.30.30">
    <property type="match status" value="1"/>
</dbReference>
<organism evidence="7 8">
    <name type="scientific">Candidatus Roizmanbacteria bacterium RIFCSPLOWO2_02_FULL_38_10</name>
    <dbReference type="NCBI Taxonomy" id="1802074"/>
    <lineage>
        <taxon>Bacteria</taxon>
        <taxon>Candidatus Roizmaniibacteriota</taxon>
    </lineage>
</organism>
<dbReference type="GO" id="GO:0003735">
    <property type="term" value="F:structural constituent of ribosome"/>
    <property type="evidence" value="ECO:0007669"/>
    <property type="project" value="InterPro"/>
</dbReference>
<dbReference type="GO" id="GO:1990904">
    <property type="term" value="C:ribonucleoprotein complex"/>
    <property type="evidence" value="ECO:0007669"/>
    <property type="project" value="UniProtKB-KW"/>
</dbReference>
<proteinExistence type="inferred from homology"/>
<evidence type="ECO:0000313" key="8">
    <source>
        <dbReference type="Proteomes" id="UP000176376"/>
    </source>
</evidence>
<dbReference type="InterPro" id="IPR057264">
    <property type="entry name" value="Ribosomal_uL24_C"/>
</dbReference>
<evidence type="ECO:0000256" key="3">
    <source>
        <dbReference type="ARBA" id="ARBA00023274"/>
    </source>
</evidence>
<evidence type="ECO:0000313" key="7">
    <source>
        <dbReference type="EMBL" id="OGK56036.1"/>
    </source>
</evidence>
<dbReference type="GO" id="GO:0005840">
    <property type="term" value="C:ribosome"/>
    <property type="evidence" value="ECO:0007669"/>
    <property type="project" value="UniProtKB-KW"/>
</dbReference>
<keyword evidence="2 5" id="KW-0689">Ribosomal protein</keyword>
<accession>A0A1F7JK99</accession>
<keyword evidence="5" id="KW-0699">rRNA-binding</keyword>
<dbReference type="SMART" id="SM00739">
    <property type="entry name" value="KOW"/>
    <property type="match status" value="1"/>
</dbReference>
<gene>
    <name evidence="5" type="primary">rplX</name>
    <name evidence="7" type="ORF">A3J15_00455</name>
</gene>
<keyword evidence="3 5" id="KW-0687">Ribonucleoprotein</keyword>
<dbReference type="Pfam" id="PF00467">
    <property type="entry name" value="KOW"/>
    <property type="match status" value="1"/>
</dbReference>
<comment type="caution">
    <text evidence="7">The sequence shown here is derived from an EMBL/GenBank/DDBJ whole genome shotgun (WGS) entry which is preliminary data.</text>
</comment>
<dbReference type="CDD" id="cd06089">
    <property type="entry name" value="KOW_RPL26"/>
    <property type="match status" value="1"/>
</dbReference>
<evidence type="ECO:0000256" key="1">
    <source>
        <dbReference type="ARBA" id="ARBA00010618"/>
    </source>
</evidence>
<evidence type="ECO:0000256" key="2">
    <source>
        <dbReference type="ARBA" id="ARBA00022980"/>
    </source>
</evidence>
<reference evidence="7 8" key="1">
    <citation type="journal article" date="2016" name="Nat. Commun.">
        <title>Thousands of microbial genomes shed light on interconnected biogeochemical processes in an aquifer system.</title>
        <authorList>
            <person name="Anantharaman K."/>
            <person name="Brown C.T."/>
            <person name="Hug L.A."/>
            <person name="Sharon I."/>
            <person name="Castelle C.J."/>
            <person name="Probst A.J."/>
            <person name="Thomas B.C."/>
            <person name="Singh A."/>
            <person name="Wilkins M.J."/>
            <person name="Karaoz U."/>
            <person name="Brodie E.L."/>
            <person name="Williams K.H."/>
            <person name="Hubbard S.S."/>
            <person name="Banfield J.F."/>
        </authorList>
    </citation>
    <scope>NUCLEOTIDE SEQUENCE [LARGE SCALE GENOMIC DNA]</scope>
</reference>
<dbReference type="InterPro" id="IPR008991">
    <property type="entry name" value="Translation_prot_SH3-like_sf"/>
</dbReference>
<name>A0A1F7JK99_9BACT</name>
<dbReference type="SUPFAM" id="SSF50104">
    <property type="entry name" value="Translation proteins SH3-like domain"/>
    <property type="match status" value="1"/>
</dbReference>
<dbReference type="HAMAP" id="MF_01326_B">
    <property type="entry name" value="Ribosomal_uL24_B"/>
    <property type="match status" value="1"/>
</dbReference>
<evidence type="ECO:0000256" key="5">
    <source>
        <dbReference type="HAMAP-Rule" id="MF_01326"/>
    </source>
</evidence>
<dbReference type="STRING" id="1802074.A3J15_00455"/>
<dbReference type="Pfam" id="PF17136">
    <property type="entry name" value="ribosomal_L24"/>
    <property type="match status" value="1"/>
</dbReference>
<dbReference type="NCBIfam" id="TIGR01079">
    <property type="entry name" value="rplX_bact"/>
    <property type="match status" value="1"/>
</dbReference>
<sequence length="101" mass="11436">MKLKKGDKIIVTTGKDKGREGKIERVYPKSNKVIVPGINIYKRHIKKNDKMPKGGIVELPRPISTSKVMFACPKCKKPVKLGYKIAGTKKLRICRRCKTEV</sequence>
<dbReference type="InterPro" id="IPR041988">
    <property type="entry name" value="Ribosomal_uL24_KOW"/>
</dbReference>
<comment type="similarity">
    <text evidence="1 5">Belongs to the universal ribosomal protein uL24 family.</text>
</comment>
<dbReference type="InterPro" id="IPR003256">
    <property type="entry name" value="Ribosomal_uL24"/>
</dbReference>
<evidence type="ECO:0000256" key="4">
    <source>
        <dbReference type="ARBA" id="ARBA00035206"/>
    </source>
</evidence>
<dbReference type="GO" id="GO:0019843">
    <property type="term" value="F:rRNA binding"/>
    <property type="evidence" value="ECO:0007669"/>
    <property type="project" value="UniProtKB-UniRule"/>
</dbReference>
<dbReference type="GO" id="GO:0006412">
    <property type="term" value="P:translation"/>
    <property type="evidence" value="ECO:0007669"/>
    <property type="project" value="UniProtKB-UniRule"/>
</dbReference>
<dbReference type="AlphaFoldDB" id="A0A1F7JK99"/>
<comment type="function">
    <text evidence="5">One of two assembly initiator proteins, it binds directly to the 5'-end of the 23S rRNA, where it nucleates assembly of the 50S subunit.</text>
</comment>